<dbReference type="Pfam" id="PF13409">
    <property type="entry name" value="GST_N_2"/>
    <property type="match status" value="1"/>
</dbReference>
<protein>
    <submittedName>
        <fullName evidence="3">Thioredoxin-like protein</fullName>
    </submittedName>
</protein>
<evidence type="ECO:0000313" key="3">
    <source>
        <dbReference type="EMBL" id="KAF2840029.1"/>
    </source>
</evidence>
<dbReference type="PROSITE" id="PS50404">
    <property type="entry name" value="GST_NTER"/>
    <property type="match status" value="1"/>
</dbReference>
<gene>
    <name evidence="3" type="ORF">M501DRAFT_1002306</name>
</gene>
<sequence length="243" mass="27522">MSTTVTETSPKITLYADRQCPYAHRVYITLKELDLPFEEVTVPLAKPREEWYLKMNPRGQVPTLKYTAGNVKDEILVESAIISRFLADTKPSAILPASNSGPEAALTRARYDFFISVFEGKLLKLWYQLLFSKDEEKEPLAKEFFKVAEEDLESLLKDSNPFFGGSTELTFVETQVAPFVLRIAVTAKHGLIPSSTHDSISTLPNFSKWRDAILEKEIVRYVFDEDQYIGRLTSIVEAKKSSG</sequence>
<feature type="domain" description="GST N-terminal" evidence="1">
    <location>
        <begin position="10"/>
        <end position="94"/>
    </location>
</feature>
<dbReference type="SFLD" id="SFLDG00358">
    <property type="entry name" value="Main_(cytGST)"/>
    <property type="match status" value="1"/>
</dbReference>
<dbReference type="OrthoDB" id="202840at2759"/>
<dbReference type="PROSITE" id="PS50405">
    <property type="entry name" value="GST_CTER"/>
    <property type="match status" value="1"/>
</dbReference>
<dbReference type="Proteomes" id="UP000799429">
    <property type="component" value="Unassembled WGS sequence"/>
</dbReference>
<feature type="domain" description="GST C-terminal" evidence="2">
    <location>
        <begin position="104"/>
        <end position="242"/>
    </location>
</feature>
<dbReference type="InterPro" id="IPR050983">
    <property type="entry name" value="GST_Omega/HSP26"/>
</dbReference>
<dbReference type="Gene3D" id="3.40.30.10">
    <property type="entry name" value="Glutaredoxin"/>
    <property type="match status" value="1"/>
</dbReference>
<name>A0A9P4VTX7_9PEZI</name>
<dbReference type="CDD" id="cd00570">
    <property type="entry name" value="GST_N_family"/>
    <property type="match status" value="1"/>
</dbReference>
<evidence type="ECO:0000259" key="1">
    <source>
        <dbReference type="PROSITE" id="PS50404"/>
    </source>
</evidence>
<organism evidence="3 4">
    <name type="scientific">Patellaria atrata CBS 101060</name>
    <dbReference type="NCBI Taxonomy" id="1346257"/>
    <lineage>
        <taxon>Eukaryota</taxon>
        <taxon>Fungi</taxon>
        <taxon>Dikarya</taxon>
        <taxon>Ascomycota</taxon>
        <taxon>Pezizomycotina</taxon>
        <taxon>Dothideomycetes</taxon>
        <taxon>Dothideomycetes incertae sedis</taxon>
        <taxon>Patellariales</taxon>
        <taxon>Patellariaceae</taxon>
        <taxon>Patellaria</taxon>
    </lineage>
</organism>
<dbReference type="SUPFAM" id="SSF47616">
    <property type="entry name" value="GST C-terminal domain-like"/>
    <property type="match status" value="1"/>
</dbReference>
<dbReference type="SFLD" id="SFLDS00019">
    <property type="entry name" value="Glutathione_Transferase_(cytos"/>
    <property type="match status" value="1"/>
</dbReference>
<dbReference type="AlphaFoldDB" id="A0A9P4VTX7"/>
<dbReference type="InterPro" id="IPR004045">
    <property type="entry name" value="Glutathione_S-Trfase_N"/>
</dbReference>
<dbReference type="GO" id="GO:0005737">
    <property type="term" value="C:cytoplasm"/>
    <property type="evidence" value="ECO:0007669"/>
    <property type="project" value="TreeGrafter"/>
</dbReference>
<evidence type="ECO:0000313" key="4">
    <source>
        <dbReference type="Proteomes" id="UP000799429"/>
    </source>
</evidence>
<dbReference type="SUPFAM" id="SSF52833">
    <property type="entry name" value="Thioredoxin-like"/>
    <property type="match status" value="1"/>
</dbReference>
<reference evidence="3" key="1">
    <citation type="journal article" date="2020" name="Stud. Mycol.">
        <title>101 Dothideomycetes genomes: a test case for predicting lifestyles and emergence of pathogens.</title>
        <authorList>
            <person name="Haridas S."/>
            <person name="Albert R."/>
            <person name="Binder M."/>
            <person name="Bloem J."/>
            <person name="Labutti K."/>
            <person name="Salamov A."/>
            <person name="Andreopoulos B."/>
            <person name="Baker S."/>
            <person name="Barry K."/>
            <person name="Bills G."/>
            <person name="Bluhm B."/>
            <person name="Cannon C."/>
            <person name="Castanera R."/>
            <person name="Culley D."/>
            <person name="Daum C."/>
            <person name="Ezra D."/>
            <person name="Gonzalez J."/>
            <person name="Henrissat B."/>
            <person name="Kuo A."/>
            <person name="Liang C."/>
            <person name="Lipzen A."/>
            <person name="Lutzoni F."/>
            <person name="Magnuson J."/>
            <person name="Mondo S."/>
            <person name="Nolan M."/>
            <person name="Ohm R."/>
            <person name="Pangilinan J."/>
            <person name="Park H.-J."/>
            <person name="Ramirez L."/>
            <person name="Alfaro M."/>
            <person name="Sun H."/>
            <person name="Tritt A."/>
            <person name="Yoshinaga Y."/>
            <person name="Zwiers L.-H."/>
            <person name="Turgeon B."/>
            <person name="Goodwin S."/>
            <person name="Spatafora J."/>
            <person name="Crous P."/>
            <person name="Grigoriev I."/>
        </authorList>
    </citation>
    <scope>NUCLEOTIDE SEQUENCE</scope>
    <source>
        <strain evidence="3">CBS 101060</strain>
    </source>
</reference>
<dbReference type="PANTHER" id="PTHR43968:SF8">
    <property type="entry name" value="S-TRANSFERASE, PUTATIVE (AFU_ORTHOLOGUE AFUA_2G00590)-RELATED"/>
    <property type="match status" value="1"/>
</dbReference>
<dbReference type="InterPro" id="IPR010987">
    <property type="entry name" value="Glutathione-S-Trfase_C-like"/>
</dbReference>
<evidence type="ECO:0000259" key="2">
    <source>
        <dbReference type="PROSITE" id="PS50405"/>
    </source>
</evidence>
<accession>A0A9P4VTX7</accession>
<dbReference type="Gene3D" id="1.20.1050.10">
    <property type="match status" value="1"/>
</dbReference>
<dbReference type="InterPro" id="IPR036282">
    <property type="entry name" value="Glutathione-S-Trfase_C_sf"/>
</dbReference>
<dbReference type="PANTHER" id="PTHR43968">
    <property type="match status" value="1"/>
</dbReference>
<dbReference type="InterPro" id="IPR036249">
    <property type="entry name" value="Thioredoxin-like_sf"/>
</dbReference>
<dbReference type="EMBL" id="MU006093">
    <property type="protein sequence ID" value="KAF2840029.1"/>
    <property type="molecule type" value="Genomic_DNA"/>
</dbReference>
<keyword evidence="4" id="KW-1185">Reference proteome</keyword>
<comment type="caution">
    <text evidence="3">The sequence shown here is derived from an EMBL/GenBank/DDBJ whole genome shotgun (WGS) entry which is preliminary data.</text>
</comment>
<proteinExistence type="predicted"/>
<dbReference type="InterPro" id="IPR040079">
    <property type="entry name" value="Glutathione_S-Trfase"/>
</dbReference>